<name>A0A3M7SJU0_BRAPC</name>
<organism evidence="1 2">
    <name type="scientific">Brachionus plicatilis</name>
    <name type="common">Marine rotifer</name>
    <name type="synonym">Brachionus muelleri</name>
    <dbReference type="NCBI Taxonomy" id="10195"/>
    <lineage>
        <taxon>Eukaryota</taxon>
        <taxon>Metazoa</taxon>
        <taxon>Spiralia</taxon>
        <taxon>Gnathifera</taxon>
        <taxon>Rotifera</taxon>
        <taxon>Eurotatoria</taxon>
        <taxon>Monogononta</taxon>
        <taxon>Pseudotrocha</taxon>
        <taxon>Ploima</taxon>
        <taxon>Brachionidae</taxon>
        <taxon>Brachionus</taxon>
    </lineage>
</organism>
<accession>A0A3M7SJU0</accession>
<comment type="caution">
    <text evidence="1">The sequence shown here is derived from an EMBL/GenBank/DDBJ whole genome shotgun (WGS) entry which is preliminary data.</text>
</comment>
<reference evidence="1 2" key="1">
    <citation type="journal article" date="2018" name="Sci. Rep.">
        <title>Genomic signatures of local adaptation to the degree of environmental predictability in rotifers.</title>
        <authorList>
            <person name="Franch-Gras L."/>
            <person name="Hahn C."/>
            <person name="Garcia-Roger E.M."/>
            <person name="Carmona M.J."/>
            <person name="Serra M."/>
            <person name="Gomez A."/>
        </authorList>
    </citation>
    <scope>NUCLEOTIDE SEQUENCE [LARGE SCALE GENOMIC DNA]</scope>
    <source>
        <strain evidence="1">HYR1</strain>
    </source>
</reference>
<sequence>MLICYENLTIFYVSNYTLKLLASSKKDLLAQKVPGKKDERPLNYPVGYHGTKYIILKMMVSYYT</sequence>
<protein>
    <submittedName>
        <fullName evidence="1">Uncharacterized protein</fullName>
    </submittedName>
</protein>
<keyword evidence="2" id="KW-1185">Reference proteome</keyword>
<dbReference type="Proteomes" id="UP000276133">
    <property type="component" value="Unassembled WGS sequence"/>
</dbReference>
<evidence type="ECO:0000313" key="1">
    <source>
        <dbReference type="EMBL" id="RNA35975.1"/>
    </source>
</evidence>
<proteinExistence type="predicted"/>
<evidence type="ECO:0000313" key="2">
    <source>
        <dbReference type="Proteomes" id="UP000276133"/>
    </source>
</evidence>
<gene>
    <name evidence="1" type="ORF">BpHYR1_045160</name>
</gene>
<dbReference type="AlphaFoldDB" id="A0A3M7SJU0"/>
<dbReference type="EMBL" id="REGN01001265">
    <property type="protein sequence ID" value="RNA35975.1"/>
    <property type="molecule type" value="Genomic_DNA"/>
</dbReference>